<comment type="caution">
    <text evidence="1">The sequence shown here is derived from an EMBL/GenBank/DDBJ whole genome shotgun (WGS) entry which is preliminary data.</text>
</comment>
<reference evidence="1" key="1">
    <citation type="journal article" date="2015" name="Nature">
        <title>Complex archaea that bridge the gap between prokaryotes and eukaryotes.</title>
        <authorList>
            <person name="Spang A."/>
            <person name="Saw J.H."/>
            <person name="Jorgensen S.L."/>
            <person name="Zaremba-Niedzwiedzka K."/>
            <person name="Martijn J."/>
            <person name="Lind A.E."/>
            <person name="van Eijk R."/>
            <person name="Schleper C."/>
            <person name="Guy L."/>
            <person name="Ettema T.J."/>
        </authorList>
    </citation>
    <scope>NUCLEOTIDE SEQUENCE</scope>
</reference>
<dbReference type="EMBL" id="LAZR01001966">
    <property type="protein sequence ID" value="KKN36437.1"/>
    <property type="molecule type" value="Genomic_DNA"/>
</dbReference>
<accession>A0A0F9QHG1</accession>
<proteinExistence type="predicted"/>
<name>A0A0F9QHG1_9ZZZZ</name>
<protein>
    <submittedName>
        <fullName evidence="1">Uncharacterized protein</fullName>
    </submittedName>
</protein>
<evidence type="ECO:0000313" key="1">
    <source>
        <dbReference type="EMBL" id="KKN36437.1"/>
    </source>
</evidence>
<gene>
    <name evidence="1" type="ORF">LCGC14_0773790</name>
</gene>
<feature type="non-terminal residue" evidence="1">
    <location>
        <position position="199"/>
    </location>
</feature>
<organism evidence="1">
    <name type="scientific">marine sediment metagenome</name>
    <dbReference type="NCBI Taxonomy" id="412755"/>
    <lineage>
        <taxon>unclassified sequences</taxon>
        <taxon>metagenomes</taxon>
        <taxon>ecological metagenomes</taxon>
    </lineage>
</organism>
<sequence>MPPVKTNYAARTYDITWRGANLGTTVPGSVNIPIEARVIDVESDQIEGRADSIPKGVIFGDDLTMELQSADMESIIGNLLRDQVEVIINGIAQSAGLGFKTRRSEDVAGQLRYHPTGVDAFDTVNDIIAHLAFPKIAFTLTGERDQEQRLAVTFTTLPDGNQALGFQYGRLGSPFIVAATPEFVSFQMDQNINRVPYMS</sequence>
<dbReference type="AlphaFoldDB" id="A0A0F9QHG1"/>